<reference evidence="2" key="1">
    <citation type="submission" date="2021-02" db="EMBL/GenBank/DDBJ databases">
        <authorList>
            <person name="Nowell W R."/>
        </authorList>
    </citation>
    <scope>NUCLEOTIDE SEQUENCE</scope>
</reference>
<protein>
    <recommendedName>
        <fullName evidence="1">SCP domain-containing protein</fullName>
    </recommendedName>
</protein>
<dbReference type="Gene3D" id="3.40.33.10">
    <property type="entry name" value="CAP"/>
    <property type="match status" value="1"/>
</dbReference>
<sequence length="170" mass="19113">PLFYGMDAKEKEIFTLINAHRQRYGLSLLQPSVNLAHVAYTHAIDIIDNSPDVNGGNMHSWSNKGKWKPVTYTSDHRYAHLMWSKPSEISNYKFNGFEISFGYAQNVRKTMTVDPTVAVNSWKNSPGHNDVMIQQGSFASTPMKAMGVGVYKGYACVWFGQQLDTYPAPS</sequence>
<organism evidence="2 4">
    <name type="scientific">Didymodactylos carnosus</name>
    <dbReference type="NCBI Taxonomy" id="1234261"/>
    <lineage>
        <taxon>Eukaryota</taxon>
        <taxon>Metazoa</taxon>
        <taxon>Spiralia</taxon>
        <taxon>Gnathifera</taxon>
        <taxon>Rotifera</taxon>
        <taxon>Eurotatoria</taxon>
        <taxon>Bdelloidea</taxon>
        <taxon>Philodinida</taxon>
        <taxon>Philodinidae</taxon>
        <taxon>Didymodactylos</taxon>
    </lineage>
</organism>
<dbReference type="Proteomes" id="UP000677228">
    <property type="component" value="Unassembled WGS sequence"/>
</dbReference>
<dbReference type="Proteomes" id="UP000682733">
    <property type="component" value="Unassembled WGS sequence"/>
</dbReference>
<proteinExistence type="predicted"/>
<dbReference type="EMBL" id="CAJOBA010035283">
    <property type="protein sequence ID" value="CAF4001781.1"/>
    <property type="molecule type" value="Genomic_DNA"/>
</dbReference>
<feature type="domain" description="SCP" evidence="1">
    <location>
        <begin position="15"/>
        <end position="153"/>
    </location>
</feature>
<dbReference type="InterPro" id="IPR035940">
    <property type="entry name" value="CAP_sf"/>
</dbReference>
<name>A0A8S2ECP1_9BILA</name>
<dbReference type="AlphaFoldDB" id="A0A8S2ECP1"/>
<gene>
    <name evidence="2" type="ORF">OVA965_LOCUS23521</name>
    <name evidence="3" type="ORF">TMI583_LOCUS24243</name>
</gene>
<dbReference type="InterPro" id="IPR014044">
    <property type="entry name" value="CAP_dom"/>
</dbReference>
<evidence type="ECO:0000313" key="4">
    <source>
        <dbReference type="Proteomes" id="UP000677228"/>
    </source>
</evidence>
<dbReference type="SUPFAM" id="SSF55797">
    <property type="entry name" value="PR-1-like"/>
    <property type="match status" value="1"/>
</dbReference>
<evidence type="ECO:0000259" key="1">
    <source>
        <dbReference type="Pfam" id="PF00188"/>
    </source>
</evidence>
<dbReference type="EMBL" id="CAJNOK010013752">
    <property type="protein sequence ID" value="CAF1191311.1"/>
    <property type="molecule type" value="Genomic_DNA"/>
</dbReference>
<dbReference type="Pfam" id="PF00188">
    <property type="entry name" value="CAP"/>
    <property type="match status" value="1"/>
</dbReference>
<evidence type="ECO:0000313" key="3">
    <source>
        <dbReference type="EMBL" id="CAF4001781.1"/>
    </source>
</evidence>
<accession>A0A8S2ECP1</accession>
<evidence type="ECO:0000313" key="2">
    <source>
        <dbReference type="EMBL" id="CAF1191311.1"/>
    </source>
</evidence>
<comment type="caution">
    <text evidence="2">The sequence shown here is derived from an EMBL/GenBank/DDBJ whole genome shotgun (WGS) entry which is preliminary data.</text>
</comment>
<feature type="non-terminal residue" evidence="2">
    <location>
        <position position="1"/>
    </location>
</feature>